<organism evidence="2 3">
    <name type="scientific">Neglectibacter timonensis</name>
    <dbReference type="NCBI Taxonomy" id="1776382"/>
    <lineage>
        <taxon>Bacteria</taxon>
        <taxon>Bacillati</taxon>
        <taxon>Bacillota</taxon>
        <taxon>Clostridia</taxon>
        <taxon>Eubacteriales</taxon>
        <taxon>Oscillospiraceae</taxon>
        <taxon>Neglectibacter</taxon>
    </lineage>
</organism>
<feature type="transmembrane region" description="Helical" evidence="1">
    <location>
        <begin position="380"/>
        <end position="397"/>
    </location>
</feature>
<dbReference type="EMBL" id="JANFZH010000008">
    <property type="protein sequence ID" value="MCQ4839271.1"/>
    <property type="molecule type" value="Genomic_DNA"/>
</dbReference>
<keyword evidence="1" id="KW-0812">Transmembrane</keyword>
<evidence type="ECO:0000256" key="1">
    <source>
        <dbReference type="SAM" id="Phobius"/>
    </source>
</evidence>
<sequence>MLSHLLLTLPMLLCLAALLLRCAAAWGASPNLFRRFPSLWGEPQRTEEERCPEQRRIFLTALAIRLLVLFAAVACVMLQARESISFQECFQRLELWDVRHYINLAGQGYSGYQEDGQHLFLVFFPCYVWLVRLLSWVLPNTALAGALLSTLCYAWGCCWVYKTGVECSGKKTAEDAVLFLSLFPYSFFFGTVMTEGLFLLTTSAACYCALRHKWAAYAVWGCLSAMTRMTGFLVLVPAAVELLKTVQPLRPPAGQSLRAAWKALARKIPLLLCPLLGTLSYLLLNFIVDGDAFAFVTHQKHWYQGPMWISKVVVTLWNYLVKNFGNTLGWAIWLPELLLLPAFFLLLAAGIRNRKLPASLLAYGFCYLIANYSLSWLISGGRYLSCGFVFFLFLAALTENRPTLRRLLLAGEAVFLGVMLSAYVSGAQIM</sequence>
<keyword evidence="1" id="KW-1133">Transmembrane helix</keyword>
<comment type="caution">
    <text evidence="2">The sequence shown here is derived from an EMBL/GenBank/DDBJ whole genome shotgun (WGS) entry which is preliminary data.</text>
</comment>
<feature type="transmembrane region" description="Helical" evidence="1">
    <location>
        <begin position="144"/>
        <end position="164"/>
    </location>
</feature>
<accession>A0ABT1RX69</accession>
<protein>
    <submittedName>
        <fullName evidence="2">Glycosyltransferase family 39 protein</fullName>
    </submittedName>
</protein>
<name>A0ABT1RX69_9FIRM</name>
<reference evidence="2 3" key="1">
    <citation type="submission" date="2022-06" db="EMBL/GenBank/DDBJ databases">
        <title>Isolation of gut microbiota from human fecal samples.</title>
        <authorList>
            <person name="Pamer E.G."/>
            <person name="Barat B."/>
            <person name="Waligurski E."/>
            <person name="Medina S."/>
            <person name="Paddock L."/>
            <person name="Mostad J."/>
        </authorList>
    </citation>
    <scope>NUCLEOTIDE SEQUENCE [LARGE SCALE GENOMIC DNA]</scope>
    <source>
        <strain evidence="2 3">DFI.9.73</strain>
    </source>
</reference>
<gene>
    <name evidence="2" type="ORF">NE695_05000</name>
</gene>
<feature type="transmembrane region" description="Helical" evidence="1">
    <location>
        <begin position="330"/>
        <end position="349"/>
    </location>
</feature>
<proteinExistence type="predicted"/>
<feature type="transmembrane region" description="Helical" evidence="1">
    <location>
        <begin position="268"/>
        <end position="288"/>
    </location>
</feature>
<evidence type="ECO:0000313" key="2">
    <source>
        <dbReference type="EMBL" id="MCQ4839271.1"/>
    </source>
</evidence>
<dbReference type="RefSeq" id="WP_066860107.1">
    <property type="nucleotide sequence ID" value="NZ_CABKVV010000009.1"/>
</dbReference>
<feature type="transmembrane region" description="Helical" evidence="1">
    <location>
        <begin position="57"/>
        <end position="78"/>
    </location>
</feature>
<keyword evidence="3" id="KW-1185">Reference proteome</keyword>
<keyword evidence="1" id="KW-0472">Membrane</keyword>
<dbReference type="Proteomes" id="UP001524473">
    <property type="component" value="Unassembled WGS sequence"/>
</dbReference>
<feature type="transmembrane region" description="Helical" evidence="1">
    <location>
        <begin position="176"/>
        <end position="194"/>
    </location>
</feature>
<feature type="transmembrane region" description="Helical" evidence="1">
    <location>
        <begin position="409"/>
        <end position="429"/>
    </location>
</feature>
<dbReference type="GeneID" id="90531060"/>
<evidence type="ECO:0000313" key="3">
    <source>
        <dbReference type="Proteomes" id="UP001524473"/>
    </source>
</evidence>
<feature type="transmembrane region" description="Helical" evidence="1">
    <location>
        <begin position="214"/>
        <end position="240"/>
    </location>
</feature>